<sequence>MVPRKSKILSISLKERKKNTYIVTTTSGDRFEVSEDVIIASSLHKNKEISETELNKILFSENYFRVKEAALVLLNYRMRSKKELRLRLIKKGYRKDIIDKAINELEEKRWIDDEKFGLAFSRDQISRNKIGPIALKYKLREFLDSIELINQISTKIYSEIEIDNIILQVLQKYTPDNINSDEKLKRKLINKLKRKGHYWQDIEGALTKYLDL</sequence>
<reference evidence="4" key="1">
    <citation type="submission" date="2018-05" db="EMBL/GenBank/DDBJ databases">
        <authorList>
            <person name="Lanie J.A."/>
            <person name="Ng W.-L."/>
            <person name="Kazmierczak K.M."/>
            <person name="Andrzejewski T.M."/>
            <person name="Davidsen T.M."/>
            <person name="Wayne K.J."/>
            <person name="Tettelin H."/>
            <person name="Glass J.I."/>
            <person name="Rusch D."/>
            <person name="Podicherti R."/>
            <person name="Tsui H.-C.T."/>
            <person name="Winkler M.E."/>
        </authorList>
    </citation>
    <scope>NUCLEOTIDE SEQUENCE</scope>
</reference>
<dbReference type="EMBL" id="UINC01014755">
    <property type="protein sequence ID" value="SVA62699.1"/>
    <property type="molecule type" value="Genomic_DNA"/>
</dbReference>
<dbReference type="PANTHER" id="PTHR33602">
    <property type="entry name" value="REGULATORY PROTEIN RECX FAMILY PROTEIN"/>
    <property type="match status" value="1"/>
</dbReference>
<dbReference type="PANTHER" id="PTHR33602:SF1">
    <property type="entry name" value="REGULATORY PROTEIN RECX FAMILY PROTEIN"/>
    <property type="match status" value="1"/>
</dbReference>
<keyword evidence="2" id="KW-0963">Cytoplasm</keyword>
<organism evidence="4">
    <name type="scientific">marine metagenome</name>
    <dbReference type="NCBI Taxonomy" id="408172"/>
    <lineage>
        <taxon>unclassified sequences</taxon>
        <taxon>metagenomes</taxon>
        <taxon>ecological metagenomes</taxon>
    </lineage>
</organism>
<dbReference type="InterPro" id="IPR003783">
    <property type="entry name" value="Regulatory_RecX"/>
</dbReference>
<dbReference type="AlphaFoldDB" id="A0A381XD78"/>
<evidence type="ECO:0000256" key="1">
    <source>
        <dbReference type="ARBA" id="ARBA00004496"/>
    </source>
</evidence>
<feature type="domain" description="RecX first three-helical" evidence="3">
    <location>
        <begin position="67"/>
        <end position="105"/>
    </location>
</feature>
<gene>
    <name evidence="4" type="ORF">METZ01_LOCUS115553</name>
</gene>
<dbReference type="GO" id="GO:0006282">
    <property type="term" value="P:regulation of DNA repair"/>
    <property type="evidence" value="ECO:0007669"/>
    <property type="project" value="InterPro"/>
</dbReference>
<name>A0A381XD78_9ZZZZ</name>
<dbReference type="Pfam" id="PF21982">
    <property type="entry name" value="RecX_HTH1"/>
    <property type="match status" value="1"/>
</dbReference>
<proteinExistence type="inferred from homology"/>
<dbReference type="Gene3D" id="1.10.10.10">
    <property type="entry name" value="Winged helix-like DNA-binding domain superfamily/Winged helix DNA-binding domain"/>
    <property type="match status" value="1"/>
</dbReference>
<evidence type="ECO:0000313" key="4">
    <source>
        <dbReference type="EMBL" id="SVA62699.1"/>
    </source>
</evidence>
<dbReference type="HAMAP" id="MF_01114">
    <property type="entry name" value="RecX"/>
    <property type="match status" value="1"/>
</dbReference>
<evidence type="ECO:0000256" key="2">
    <source>
        <dbReference type="ARBA" id="ARBA00022490"/>
    </source>
</evidence>
<protein>
    <recommendedName>
        <fullName evidence="3">RecX first three-helical domain-containing protein</fullName>
    </recommendedName>
</protein>
<evidence type="ECO:0000259" key="3">
    <source>
        <dbReference type="Pfam" id="PF21982"/>
    </source>
</evidence>
<dbReference type="InterPro" id="IPR053926">
    <property type="entry name" value="RecX_HTH_1st"/>
</dbReference>
<dbReference type="GO" id="GO:0005737">
    <property type="term" value="C:cytoplasm"/>
    <property type="evidence" value="ECO:0007669"/>
    <property type="project" value="UniProtKB-SubCell"/>
</dbReference>
<accession>A0A381XD78</accession>
<dbReference type="InterPro" id="IPR036388">
    <property type="entry name" value="WH-like_DNA-bd_sf"/>
</dbReference>
<comment type="subcellular location">
    <subcellularLocation>
        <location evidence="1">Cytoplasm</location>
    </subcellularLocation>
</comment>